<sequence length="463" mass="51930">MVRFAYHQSDVASVEFSKPMSLRYQINIRILISSLCILMLGGSIAIWQARDAVNKEVDSSINLAVQLITFGFSQASQTPFHETDWLPKLNSLNQTRHLSIQLKEPSGQIISFAHKNQQTNNDEKPPQWFINLVAAHYPKVEHQITSFKGEQITLIIQANPLDEITEVWQESIAFFSSLFLLTLFTFLAVNLAFNKALKSIAVIVNALKVIETGHYQQKLPNFSIQEYDSIAKAINHMTGELDAGRQENRALTQHTLEIQEDERQRLSQELHDELGQSLTAIKVMAVTAGRSQAGATDIKQTTDSIVTICDHLMTVVRSMMHQLHPLVLTELGLKATMEDLLNHWSIRNPELKLTITCPDEVDFLEQKITIQIFRVVQECLTNIVRHAQAKQAAINLEIEHQGKTGAALRLQVTDDGQGCAIDKIKTGFGLLGMRERINSLGGEFTIETQPHQGMSIIATIPLP</sequence>
<dbReference type="Pfam" id="PF16448">
    <property type="entry name" value="LapD_MoxY_N"/>
    <property type="match status" value="1"/>
</dbReference>
<keyword evidence="8" id="KW-0175">Coiled coil</keyword>
<evidence type="ECO:0000256" key="9">
    <source>
        <dbReference type="SAM" id="Phobius"/>
    </source>
</evidence>
<keyword evidence="7" id="KW-0902">Two-component regulatory system</keyword>
<dbReference type="PANTHER" id="PTHR24421:SF58">
    <property type="entry name" value="SIGNAL TRANSDUCTION HISTIDINE-PROTEIN KINASE_PHOSPHATASE UHPB"/>
    <property type="match status" value="1"/>
</dbReference>
<dbReference type="InterPro" id="IPR005467">
    <property type="entry name" value="His_kinase_dom"/>
</dbReference>
<gene>
    <name evidence="12" type="ORF">B0F87_10623</name>
</gene>
<dbReference type="InterPro" id="IPR011712">
    <property type="entry name" value="Sig_transdc_His_kin_sub3_dim/P"/>
</dbReference>
<keyword evidence="9" id="KW-0472">Membrane</keyword>
<evidence type="ECO:0000256" key="2">
    <source>
        <dbReference type="ARBA" id="ARBA00004370"/>
    </source>
</evidence>
<evidence type="ECO:0000313" key="13">
    <source>
        <dbReference type="Proteomes" id="UP000240010"/>
    </source>
</evidence>
<dbReference type="GO" id="GO:0046983">
    <property type="term" value="F:protein dimerization activity"/>
    <property type="evidence" value="ECO:0007669"/>
    <property type="project" value="InterPro"/>
</dbReference>
<dbReference type="InterPro" id="IPR003594">
    <property type="entry name" value="HATPase_dom"/>
</dbReference>
<feature type="transmembrane region" description="Helical" evidence="9">
    <location>
        <begin position="172"/>
        <end position="193"/>
    </location>
</feature>
<evidence type="ECO:0000256" key="3">
    <source>
        <dbReference type="ARBA" id="ARBA00012438"/>
    </source>
</evidence>
<dbReference type="Pfam" id="PF02518">
    <property type="entry name" value="HATPase_c"/>
    <property type="match status" value="1"/>
</dbReference>
<protein>
    <recommendedName>
        <fullName evidence="3">histidine kinase</fullName>
        <ecNumber evidence="3">2.7.13.3</ecNumber>
    </recommendedName>
</protein>
<dbReference type="SUPFAM" id="SSF55874">
    <property type="entry name" value="ATPase domain of HSP90 chaperone/DNA topoisomerase II/histidine kinase"/>
    <property type="match status" value="1"/>
</dbReference>
<keyword evidence="9" id="KW-0812">Transmembrane</keyword>
<evidence type="ECO:0000256" key="7">
    <source>
        <dbReference type="ARBA" id="ARBA00023012"/>
    </source>
</evidence>
<dbReference type="AlphaFoldDB" id="A0A2S6HCG8"/>
<accession>A0A2S6HCG8</accession>
<evidence type="ECO:0000259" key="11">
    <source>
        <dbReference type="PROSITE" id="PS50885"/>
    </source>
</evidence>
<dbReference type="Pfam" id="PF00672">
    <property type="entry name" value="HAMP"/>
    <property type="match status" value="1"/>
</dbReference>
<feature type="domain" description="HAMP" evidence="11">
    <location>
        <begin position="194"/>
        <end position="246"/>
    </location>
</feature>
<keyword evidence="5" id="KW-0808">Transferase</keyword>
<dbReference type="InterPro" id="IPR003660">
    <property type="entry name" value="HAMP_dom"/>
</dbReference>
<dbReference type="Pfam" id="PF07730">
    <property type="entry name" value="HisKA_3"/>
    <property type="match status" value="1"/>
</dbReference>
<dbReference type="PROSITE" id="PS50109">
    <property type="entry name" value="HIS_KIN"/>
    <property type="match status" value="1"/>
</dbReference>
<dbReference type="EMBL" id="PTIZ01000006">
    <property type="protein sequence ID" value="PPK75177.1"/>
    <property type="molecule type" value="Genomic_DNA"/>
</dbReference>
<dbReference type="GO" id="GO:0000155">
    <property type="term" value="F:phosphorelay sensor kinase activity"/>
    <property type="evidence" value="ECO:0007669"/>
    <property type="project" value="InterPro"/>
</dbReference>
<proteinExistence type="predicted"/>
<evidence type="ECO:0000259" key="10">
    <source>
        <dbReference type="PROSITE" id="PS50109"/>
    </source>
</evidence>
<evidence type="ECO:0000313" key="12">
    <source>
        <dbReference type="EMBL" id="PPK75177.1"/>
    </source>
</evidence>
<keyword evidence="6 12" id="KW-0418">Kinase</keyword>
<dbReference type="Proteomes" id="UP000240010">
    <property type="component" value="Unassembled WGS sequence"/>
</dbReference>
<evidence type="ECO:0000256" key="8">
    <source>
        <dbReference type="SAM" id="Coils"/>
    </source>
</evidence>
<evidence type="ECO:0000256" key="4">
    <source>
        <dbReference type="ARBA" id="ARBA00022553"/>
    </source>
</evidence>
<evidence type="ECO:0000256" key="5">
    <source>
        <dbReference type="ARBA" id="ARBA00022679"/>
    </source>
</evidence>
<organism evidence="12 13">
    <name type="scientific">Methylobacter tundripaludum</name>
    <dbReference type="NCBI Taxonomy" id="173365"/>
    <lineage>
        <taxon>Bacteria</taxon>
        <taxon>Pseudomonadati</taxon>
        <taxon>Pseudomonadota</taxon>
        <taxon>Gammaproteobacteria</taxon>
        <taxon>Methylococcales</taxon>
        <taxon>Methylococcaceae</taxon>
        <taxon>Methylobacter</taxon>
    </lineage>
</organism>
<feature type="transmembrane region" description="Helical" evidence="9">
    <location>
        <begin position="26"/>
        <end position="47"/>
    </location>
</feature>
<dbReference type="PANTHER" id="PTHR24421">
    <property type="entry name" value="NITRATE/NITRITE SENSOR PROTEIN NARX-RELATED"/>
    <property type="match status" value="1"/>
</dbReference>
<dbReference type="CDD" id="cd16917">
    <property type="entry name" value="HATPase_UhpB-NarQ-NarX-like"/>
    <property type="match status" value="1"/>
</dbReference>
<dbReference type="GO" id="GO:0016020">
    <property type="term" value="C:membrane"/>
    <property type="evidence" value="ECO:0007669"/>
    <property type="project" value="UniProtKB-SubCell"/>
</dbReference>
<evidence type="ECO:0000256" key="1">
    <source>
        <dbReference type="ARBA" id="ARBA00000085"/>
    </source>
</evidence>
<comment type="subcellular location">
    <subcellularLocation>
        <location evidence="2">Membrane</location>
    </subcellularLocation>
</comment>
<feature type="domain" description="Histidine kinase" evidence="10">
    <location>
        <begin position="265"/>
        <end position="463"/>
    </location>
</feature>
<dbReference type="PROSITE" id="PS50885">
    <property type="entry name" value="HAMP"/>
    <property type="match status" value="1"/>
</dbReference>
<dbReference type="EC" id="2.7.13.3" evidence="3"/>
<keyword evidence="4" id="KW-0597">Phosphoprotein</keyword>
<reference evidence="12 13" key="1">
    <citation type="submission" date="2018-02" db="EMBL/GenBank/DDBJ databases">
        <title>Subsurface microbial communities from deep shales in Ohio and West Virginia, USA.</title>
        <authorList>
            <person name="Wrighton K."/>
        </authorList>
    </citation>
    <scope>NUCLEOTIDE SEQUENCE [LARGE SCALE GENOMIC DNA]</scope>
    <source>
        <strain evidence="12 13">OWC-DMM</strain>
    </source>
</reference>
<comment type="catalytic activity">
    <reaction evidence="1">
        <text>ATP + protein L-histidine = ADP + protein N-phospho-L-histidine.</text>
        <dbReference type="EC" id="2.7.13.3"/>
    </reaction>
</comment>
<name>A0A2S6HCG8_9GAMM</name>
<feature type="coiled-coil region" evidence="8">
    <location>
        <begin position="249"/>
        <end position="276"/>
    </location>
</feature>
<evidence type="ECO:0000256" key="6">
    <source>
        <dbReference type="ARBA" id="ARBA00022777"/>
    </source>
</evidence>
<dbReference type="Gene3D" id="3.30.565.10">
    <property type="entry name" value="Histidine kinase-like ATPase, C-terminal domain"/>
    <property type="match status" value="1"/>
</dbReference>
<comment type="caution">
    <text evidence="12">The sequence shown here is derived from an EMBL/GenBank/DDBJ whole genome shotgun (WGS) entry which is preliminary data.</text>
</comment>
<dbReference type="InterPro" id="IPR032244">
    <property type="entry name" value="LapD_MoxY_N"/>
</dbReference>
<dbReference type="Gene3D" id="1.20.5.1930">
    <property type="match status" value="1"/>
</dbReference>
<dbReference type="InterPro" id="IPR050482">
    <property type="entry name" value="Sensor_HK_TwoCompSys"/>
</dbReference>
<keyword evidence="9" id="KW-1133">Transmembrane helix</keyword>
<dbReference type="InterPro" id="IPR036890">
    <property type="entry name" value="HATPase_C_sf"/>
</dbReference>